<keyword evidence="2" id="KW-1185">Reference proteome</keyword>
<evidence type="ECO:0000313" key="2">
    <source>
        <dbReference type="Proteomes" id="UP000284842"/>
    </source>
</evidence>
<organism evidence="1 2">
    <name type="scientific">Panaeolus cyanescens</name>
    <dbReference type="NCBI Taxonomy" id="181874"/>
    <lineage>
        <taxon>Eukaryota</taxon>
        <taxon>Fungi</taxon>
        <taxon>Dikarya</taxon>
        <taxon>Basidiomycota</taxon>
        <taxon>Agaricomycotina</taxon>
        <taxon>Agaricomycetes</taxon>
        <taxon>Agaricomycetidae</taxon>
        <taxon>Agaricales</taxon>
        <taxon>Agaricineae</taxon>
        <taxon>Galeropsidaceae</taxon>
        <taxon>Panaeolus</taxon>
    </lineage>
</organism>
<dbReference type="Proteomes" id="UP000284842">
    <property type="component" value="Unassembled WGS sequence"/>
</dbReference>
<reference evidence="1 2" key="1">
    <citation type="journal article" date="2018" name="Evol. Lett.">
        <title>Horizontal gene cluster transfer increased hallucinogenic mushroom diversity.</title>
        <authorList>
            <person name="Reynolds H.T."/>
            <person name="Vijayakumar V."/>
            <person name="Gluck-Thaler E."/>
            <person name="Korotkin H.B."/>
            <person name="Matheny P.B."/>
            <person name="Slot J.C."/>
        </authorList>
    </citation>
    <scope>NUCLEOTIDE SEQUENCE [LARGE SCALE GENOMIC DNA]</scope>
    <source>
        <strain evidence="1 2">2629</strain>
    </source>
</reference>
<dbReference type="InParanoid" id="A0A409W5H4"/>
<dbReference type="EMBL" id="NHTK01005798">
    <property type="protein sequence ID" value="PPQ73756.1"/>
    <property type="molecule type" value="Genomic_DNA"/>
</dbReference>
<protein>
    <submittedName>
        <fullName evidence="1">Uncharacterized protein</fullName>
    </submittedName>
</protein>
<proteinExistence type="predicted"/>
<gene>
    <name evidence="1" type="ORF">CVT24_006947</name>
</gene>
<accession>A0A409W5H4</accession>
<evidence type="ECO:0000313" key="1">
    <source>
        <dbReference type="EMBL" id="PPQ73756.1"/>
    </source>
</evidence>
<name>A0A409W5H4_9AGAR</name>
<sequence length="171" mass="19377">MEDIPSKYSINLFTDSMTEPSGSSSAVDKLPSYIWLKIFSEYIAEMAPAACPDYCKCKLEPTAGACLLFRKKLLGLRLLCKGFAVVIKQLAFRSVRMRSDWLMETERTRGLHTLLNSDGQLGDVPITHCIRSILWQHNEDFEEADIVPMQAYRNIPNLHSLRIIRAPGPCK</sequence>
<dbReference type="AlphaFoldDB" id="A0A409W5H4"/>
<comment type="caution">
    <text evidence="1">The sequence shown here is derived from an EMBL/GenBank/DDBJ whole genome shotgun (WGS) entry which is preliminary data.</text>
</comment>